<reference evidence="4 5" key="1">
    <citation type="submission" date="2016-02" db="EMBL/GenBank/DDBJ databases">
        <title>Comparative genomic and transcriptomic foundation for Pichia pastoris.</title>
        <authorList>
            <person name="Love K.R."/>
            <person name="Shah K.A."/>
            <person name="Whittaker C.A."/>
            <person name="Wu J."/>
            <person name="Bartlett M.C."/>
            <person name="Ma D."/>
            <person name="Leeson R.L."/>
            <person name="Priest M."/>
            <person name="Young S.K."/>
            <person name="Love J.C."/>
        </authorList>
    </citation>
    <scope>NUCLEOTIDE SEQUENCE [LARGE SCALE GENOMIC DNA]</scope>
    <source>
        <strain evidence="4 5">ATCC 28485</strain>
    </source>
</reference>
<dbReference type="InterPro" id="IPR013905">
    <property type="entry name" value="Lgl_C_dom"/>
</dbReference>
<dbReference type="GO" id="GO:0005737">
    <property type="term" value="C:cytoplasm"/>
    <property type="evidence" value="ECO:0007669"/>
    <property type="project" value="TreeGrafter"/>
</dbReference>
<evidence type="ECO:0000313" key="4">
    <source>
        <dbReference type="EMBL" id="ANZ73560.1"/>
    </source>
</evidence>
<feature type="domain" description="Lethal giant larvae (Lgl)-like C-terminal" evidence="3">
    <location>
        <begin position="514"/>
        <end position="907"/>
    </location>
</feature>
<dbReference type="PANTHER" id="PTHR10241">
    <property type="entry name" value="LETHAL 2 GIANT LARVAE PROTEIN"/>
    <property type="match status" value="1"/>
</dbReference>
<dbReference type="OrthoDB" id="19944at2759"/>
<dbReference type="Pfam" id="PF08596">
    <property type="entry name" value="Lgl_C"/>
    <property type="match status" value="1"/>
</dbReference>
<dbReference type="GO" id="GO:0045159">
    <property type="term" value="F:myosin II binding"/>
    <property type="evidence" value="ECO:0007669"/>
    <property type="project" value="TreeGrafter"/>
</dbReference>
<dbReference type="GO" id="GO:0006893">
    <property type="term" value="P:Golgi to plasma membrane transport"/>
    <property type="evidence" value="ECO:0007669"/>
    <property type="project" value="TreeGrafter"/>
</dbReference>
<dbReference type="GO" id="GO:0005886">
    <property type="term" value="C:plasma membrane"/>
    <property type="evidence" value="ECO:0007669"/>
    <property type="project" value="TreeGrafter"/>
</dbReference>
<dbReference type="AlphaFoldDB" id="A0A1B2J6H4"/>
<evidence type="ECO:0000313" key="5">
    <source>
        <dbReference type="Proteomes" id="UP000094565"/>
    </source>
</evidence>
<dbReference type="InterPro" id="IPR015943">
    <property type="entry name" value="WD40/YVTN_repeat-like_dom_sf"/>
</dbReference>
<evidence type="ECO:0000259" key="3">
    <source>
        <dbReference type="Pfam" id="PF08596"/>
    </source>
</evidence>
<dbReference type="InterPro" id="IPR036322">
    <property type="entry name" value="WD40_repeat_dom_sf"/>
</dbReference>
<comment type="similarity">
    <text evidence="1">Belongs to the WD repeat L(2)GL family.</text>
</comment>
<keyword evidence="5" id="KW-1185">Reference proteome</keyword>
<dbReference type="EMBL" id="CP014584">
    <property type="protein sequence ID" value="ANZ73560.1"/>
    <property type="molecule type" value="Genomic_DNA"/>
</dbReference>
<keyword evidence="2" id="KW-0268">Exocytosis</keyword>
<evidence type="ECO:0000256" key="2">
    <source>
        <dbReference type="ARBA" id="ARBA00022483"/>
    </source>
</evidence>
<dbReference type="Proteomes" id="UP000094565">
    <property type="component" value="Chromosome 1"/>
</dbReference>
<organism evidence="4 5">
    <name type="scientific">Komagataella pastoris</name>
    <name type="common">Yeast</name>
    <name type="synonym">Pichia pastoris</name>
    <dbReference type="NCBI Taxonomy" id="4922"/>
    <lineage>
        <taxon>Eukaryota</taxon>
        <taxon>Fungi</taxon>
        <taxon>Dikarya</taxon>
        <taxon>Ascomycota</taxon>
        <taxon>Saccharomycotina</taxon>
        <taxon>Pichiomycetes</taxon>
        <taxon>Pichiales</taxon>
        <taxon>Pichiaceae</taxon>
        <taxon>Komagataella</taxon>
    </lineage>
</organism>
<sequence length="1028" mass="112928">MFRRKQKSTESRVQLMPNSTGKLLDMNKVLDKGLSAGVSNKSFQLTDLSRYGVSGGILCMAFDPIQSFLAISTGKGEVHVFGQKKVEVAFVLESSLQLITLKFVKGIYLVAIDAKSTIFVFSLHSKTLLYSYSAPGIITSVETDYSLEFLIIGLQNGSCVFYDISIGKVTPYRINNLQRKILPSIKYVSPVLSVKWHPRDIGTVLVTYSHVAVIYSFVTDEIKQEFIYKPKYGQNFQLVTALWHPNGLNVVTLYDDNSFVFWDSNDSTILQARTLYDTYINQSTSVPDTQGLSPIIKISWICAKDPEHTQLVICGGDTPEKLGAQNLTLLDFGQTPKYSVTSYESMGKYYASPKSQRVMPIHNSTAIIDFLPLGEASPYFGGNHDPRYILVLSDSGDLKLVNYPLGTVNYEAGILPPTLTWMNPKISCSRACPVPRSQWLGMLSVSTASKVRPLLKGGRSQKKSDSAYSLASALITGHENGFIRMWDASSGELDVSSLLEIDLTKILQDDSNDVTVTNVSFAADTAELAASTLNGHVLLFKFAKNYNYNSKASDLNRRFKSLNLKHDNKAHNSHSAQILNDISDRTPLDLKEGFLPVSYIRKNSGKVTSLINSNIGFVGICYESGELMIIDRRGPSILFSIFLSELCEGKPVYGTCLEVGVMALNQDTFSSLVLLLGTNTGDLLRFQITPSSNGSFQVKFYDAFSGATNGPLCQLTCIDGETGAFTIATLGHFKKLSSGVVIRSLMIASGNLDIRILDNKLHKVTHKTIKSGIATCGVSVIPNSNQGNSPVLNVLSKSNDIKIYSLPSLREITTLLLPYPVNTECLTYSSVIANGEILLRINESEAGLVDIVTHSASQVSTTSNIDHLFNDSLIIPYRPTVNTVQYLKRGTKLITYQDLIQLMYGGNVSLRSSTPDSELAFQISPYNPNNQGVLNSMVNSPLLKSPSKFGEEGDSQDEEFNYNKPIRKHHVATVNPLKQAYRSIQSGIESLDEAGNDYASNFKEGLNSTIGEAQTGILKAGLRSKLGW</sequence>
<dbReference type="GO" id="GO:0019905">
    <property type="term" value="F:syntaxin binding"/>
    <property type="evidence" value="ECO:0007669"/>
    <property type="project" value="TreeGrafter"/>
</dbReference>
<accession>A0A1B2J6H4</accession>
<dbReference type="GO" id="GO:0006887">
    <property type="term" value="P:exocytosis"/>
    <property type="evidence" value="ECO:0007669"/>
    <property type="project" value="UniProtKB-KW"/>
</dbReference>
<dbReference type="SMART" id="SM00320">
    <property type="entry name" value="WD40"/>
    <property type="match status" value="6"/>
</dbReference>
<dbReference type="Gene3D" id="2.130.10.10">
    <property type="entry name" value="YVTN repeat-like/Quinoprotein amine dehydrogenase"/>
    <property type="match status" value="2"/>
</dbReference>
<dbReference type="InterPro" id="IPR001680">
    <property type="entry name" value="WD40_rpt"/>
</dbReference>
<dbReference type="SUPFAM" id="SSF50978">
    <property type="entry name" value="WD40 repeat-like"/>
    <property type="match status" value="2"/>
</dbReference>
<gene>
    <name evidence="4" type="primary">SRO7</name>
    <name evidence="4" type="ORF">ATY40_BA7501007</name>
</gene>
<proteinExistence type="inferred from homology"/>
<dbReference type="PANTHER" id="PTHR10241:SF25">
    <property type="entry name" value="TOMOSYN, ISOFORM C"/>
    <property type="match status" value="1"/>
</dbReference>
<protein>
    <submittedName>
        <fullName evidence="4">BA75_01007T0</fullName>
    </submittedName>
</protein>
<name>A0A1B2J6H4_PICPA</name>
<evidence type="ECO:0000256" key="1">
    <source>
        <dbReference type="ARBA" id="ARBA00008070"/>
    </source>
</evidence>
<dbReference type="GO" id="GO:0005096">
    <property type="term" value="F:GTPase activator activity"/>
    <property type="evidence" value="ECO:0007669"/>
    <property type="project" value="TreeGrafter"/>
</dbReference>